<accession>A0A0E3Y6U9</accession>
<reference evidence="12" key="1">
    <citation type="journal article" date="2016" name="Gene">
        <title>Sequencing and characterization of the complete mitochondrial genome from the pancreatic fluke Eurytrema pancreaticum (Trematoda: Dicrocoeliidae).</title>
        <authorList>
            <person name="Chang Q.C."/>
            <person name="Liu G.H."/>
            <person name="Gao J.F."/>
            <person name="Zheng X."/>
            <person name="Zhang Y."/>
            <person name="Duan H."/>
            <person name="Yue D.M."/>
            <person name="Fu X."/>
            <person name="Su X."/>
            <person name="Gao Y."/>
            <person name="Wang C.R."/>
        </authorList>
    </citation>
    <scope>NUCLEOTIDE SEQUENCE</scope>
    <source>
        <strain evidence="12">Heilongjiang</strain>
    </source>
</reference>
<comment type="similarity">
    <text evidence="2">Belongs to the ATPase A chain family.</text>
</comment>
<organism evidence="12">
    <name type="scientific">Eurytrema pancreaticum</name>
    <name type="common">Pancreas fluke</name>
    <dbReference type="NCBI Taxonomy" id="374591"/>
    <lineage>
        <taxon>Eukaryota</taxon>
        <taxon>Metazoa</taxon>
        <taxon>Spiralia</taxon>
        <taxon>Lophotrochozoa</taxon>
        <taxon>Platyhelminthes</taxon>
        <taxon>Trematoda</taxon>
        <taxon>Digenea</taxon>
        <taxon>Plagiorchiida</taxon>
        <taxon>Xiphidiata</taxon>
        <taxon>Gorgoderoidea</taxon>
        <taxon>Dicrocoeliidae</taxon>
        <taxon>Eurytrema</taxon>
    </lineage>
</organism>
<protein>
    <submittedName>
        <fullName evidence="12">ATPase subunit 6</fullName>
    </submittedName>
</protein>
<dbReference type="EMBL" id="KP241855">
    <property type="protein sequence ID" value="AKC58419.1"/>
    <property type="molecule type" value="Genomic_DNA"/>
</dbReference>
<evidence type="ECO:0000256" key="8">
    <source>
        <dbReference type="ARBA" id="ARBA00023065"/>
    </source>
</evidence>
<keyword evidence="5 11" id="KW-0812">Transmembrane</keyword>
<dbReference type="InterPro" id="IPR035908">
    <property type="entry name" value="F0_ATP_A_sf"/>
</dbReference>
<evidence type="ECO:0000256" key="5">
    <source>
        <dbReference type="ARBA" id="ARBA00022692"/>
    </source>
</evidence>
<gene>
    <name evidence="12" type="primary">ATP6</name>
</gene>
<keyword evidence="9 11" id="KW-0472">Membrane</keyword>
<evidence type="ECO:0000256" key="7">
    <source>
        <dbReference type="ARBA" id="ARBA00022989"/>
    </source>
</evidence>
<proteinExistence type="inferred from homology"/>
<feature type="transmembrane region" description="Helical" evidence="11">
    <location>
        <begin position="49"/>
        <end position="69"/>
    </location>
</feature>
<keyword evidence="4" id="KW-0138">CF(0)</keyword>
<keyword evidence="3" id="KW-0813">Transport</keyword>
<keyword evidence="12" id="KW-0496">Mitochondrion</keyword>
<evidence type="ECO:0000256" key="10">
    <source>
        <dbReference type="ARBA" id="ARBA00023310"/>
    </source>
</evidence>
<sequence length="172" mass="19876">MCVTSVGLLYDRFFSIVNNGWKSYGYVVALCFLFFGMLSLRIPYVFGGWGFTLFVVFVVAPLFSSVLLVRLADFNEFLISFLPVGCPLYLAPFVFLLELFSFFFVRFIVLLFRPIINMFLGHYAIGLACNLMCTGHVCVGFFFFFLVVCYELFVTLIHWYIVDQILFFSQDS</sequence>
<evidence type="ECO:0000313" key="12">
    <source>
        <dbReference type="EMBL" id="AKC58419.1"/>
    </source>
</evidence>
<evidence type="ECO:0000256" key="2">
    <source>
        <dbReference type="ARBA" id="ARBA00006810"/>
    </source>
</evidence>
<evidence type="ECO:0000256" key="1">
    <source>
        <dbReference type="ARBA" id="ARBA00004141"/>
    </source>
</evidence>
<keyword evidence="6" id="KW-0375">Hydrogen ion transport</keyword>
<feature type="transmembrane region" description="Helical" evidence="11">
    <location>
        <begin position="89"/>
        <end position="112"/>
    </location>
</feature>
<evidence type="ECO:0000256" key="11">
    <source>
        <dbReference type="SAM" id="Phobius"/>
    </source>
</evidence>
<comment type="subcellular location">
    <subcellularLocation>
        <location evidence="1">Membrane</location>
        <topology evidence="1">Multi-pass membrane protein</topology>
    </subcellularLocation>
</comment>
<dbReference type="GO" id="GO:0045259">
    <property type="term" value="C:proton-transporting ATP synthase complex"/>
    <property type="evidence" value="ECO:0007669"/>
    <property type="project" value="UniProtKB-KW"/>
</dbReference>
<dbReference type="GO" id="GO:0006754">
    <property type="term" value="P:ATP biosynthetic process"/>
    <property type="evidence" value="ECO:0007669"/>
    <property type="project" value="UniProtKB-KW"/>
</dbReference>
<keyword evidence="8" id="KW-0406">Ion transport</keyword>
<evidence type="ECO:0000256" key="4">
    <source>
        <dbReference type="ARBA" id="ARBA00022547"/>
    </source>
</evidence>
<geneLocation type="mitochondrion" evidence="12"/>
<keyword evidence="7 11" id="KW-1133">Transmembrane helix</keyword>
<dbReference type="AlphaFoldDB" id="A0A0E3Y6U9"/>
<keyword evidence="10" id="KW-0066">ATP synthesis</keyword>
<evidence type="ECO:0000256" key="9">
    <source>
        <dbReference type="ARBA" id="ARBA00023136"/>
    </source>
</evidence>
<dbReference type="SUPFAM" id="SSF81336">
    <property type="entry name" value="F1F0 ATP synthase subunit A"/>
    <property type="match status" value="1"/>
</dbReference>
<evidence type="ECO:0000256" key="6">
    <source>
        <dbReference type="ARBA" id="ARBA00022781"/>
    </source>
</evidence>
<name>A0A0E3Y6U9_EUTPN</name>
<dbReference type="GO" id="GO:1902600">
    <property type="term" value="P:proton transmembrane transport"/>
    <property type="evidence" value="ECO:0007669"/>
    <property type="project" value="UniProtKB-KW"/>
</dbReference>
<evidence type="ECO:0000256" key="3">
    <source>
        <dbReference type="ARBA" id="ARBA00022448"/>
    </source>
</evidence>
<feature type="transmembrane region" description="Helical" evidence="11">
    <location>
        <begin position="23"/>
        <end position="42"/>
    </location>
</feature>